<keyword evidence="1" id="KW-0472">Membrane</keyword>
<evidence type="ECO:0000313" key="3">
    <source>
        <dbReference type="Proteomes" id="UP000815325"/>
    </source>
</evidence>
<dbReference type="EMBL" id="MU069441">
    <property type="protein sequence ID" value="KAF5843523.1"/>
    <property type="molecule type" value="Genomic_DNA"/>
</dbReference>
<keyword evidence="1" id="KW-1133">Transmembrane helix</keyword>
<reference evidence="2" key="1">
    <citation type="submission" date="2017-08" db="EMBL/GenBank/DDBJ databases">
        <authorList>
            <person name="Polle J.E."/>
            <person name="Barry K."/>
            <person name="Cushman J."/>
            <person name="Schmutz J."/>
            <person name="Tran D."/>
            <person name="Hathwaick L.T."/>
            <person name="Yim W.C."/>
            <person name="Jenkins J."/>
            <person name="Mckie-Krisberg Z.M."/>
            <person name="Prochnik S."/>
            <person name="Lindquist E."/>
            <person name="Dockter R.B."/>
            <person name="Adam C."/>
            <person name="Molina H."/>
            <person name="Bunkerborg J."/>
            <person name="Jin E."/>
            <person name="Buchheim M."/>
            <person name="Magnuson J."/>
        </authorList>
    </citation>
    <scope>NUCLEOTIDE SEQUENCE</scope>
    <source>
        <strain evidence="2">CCAP 19/18</strain>
    </source>
</reference>
<keyword evidence="3" id="KW-1185">Reference proteome</keyword>
<sequence length="54" mass="5877">MQAASLCTTCTCMSWVAASSPGLLDKSYFYLIFALMGLIILLLVKCTETCSFES</sequence>
<comment type="caution">
    <text evidence="2">The sequence shown here is derived from an EMBL/GenBank/DDBJ whole genome shotgun (WGS) entry which is preliminary data.</text>
</comment>
<gene>
    <name evidence="2" type="ORF">DUNSADRAFT_14439</name>
</gene>
<organism evidence="2 3">
    <name type="scientific">Dunaliella salina</name>
    <name type="common">Green alga</name>
    <name type="synonym">Protococcus salinus</name>
    <dbReference type="NCBI Taxonomy" id="3046"/>
    <lineage>
        <taxon>Eukaryota</taxon>
        <taxon>Viridiplantae</taxon>
        <taxon>Chlorophyta</taxon>
        <taxon>core chlorophytes</taxon>
        <taxon>Chlorophyceae</taxon>
        <taxon>CS clade</taxon>
        <taxon>Chlamydomonadales</taxon>
        <taxon>Dunaliellaceae</taxon>
        <taxon>Dunaliella</taxon>
    </lineage>
</organism>
<evidence type="ECO:0000313" key="2">
    <source>
        <dbReference type="EMBL" id="KAF5843523.1"/>
    </source>
</evidence>
<protein>
    <submittedName>
        <fullName evidence="2">Uncharacterized protein</fullName>
    </submittedName>
</protein>
<dbReference type="Proteomes" id="UP000815325">
    <property type="component" value="Unassembled WGS sequence"/>
</dbReference>
<evidence type="ECO:0000256" key="1">
    <source>
        <dbReference type="SAM" id="Phobius"/>
    </source>
</evidence>
<keyword evidence="1" id="KW-0812">Transmembrane</keyword>
<proteinExistence type="predicted"/>
<feature type="transmembrane region" description="Helical" evidence="1">
    <location>
        <begin position="28"/>
        <end position="44"/>
    </location>
</feature>
<name>A0ABQ7H9J7_DUNSA</name>
<accession>A0ABQ7H9J7</accession>